<dbReference type="AlphaFoldDB" id="A0A0A8YB15"/>
<reference evidence="1" key="2">
    <citation type="journal article" date="2015" name="Data Brief">
        <title>Shoot transcriptome of the giant reed, Arundo donax.</title>
        <authorList>
            <person name="Barrero R.A."/>
            <person name="Guerrero F.D."/>
            <person name="Moolhuijzen P."/>
            <person name="Goolsby J.A."/>
            <person name="Tidwell J."/>
            <person name="Bellgard S.E."/>
            <person name="Bellgard M.I."/>
        </authorList>
    </citation>
    <scope>NUCLEOTIDE SEQUENCE</scope>
    <source>
        <tissue evidence="1">Shoot tissue taken approximately 20 cm above the soil surface</tissue>
    </source>
</reference>
<reference evidence="1" key="1">
    <citation type="submission" date="2014-09" db="EMBL/GenBank/DDBJ databases">
        <authorList>
            <person name="Magalhaes I.L.F."/>
            <person name="Oliveira U."/>
            <person name="Santos F.R."/>
            <person name="Vidigal T.H.D.A."/>
            <person name="Brescovit A.D."/>
            <person name="Santos A.J."/>
        </authorList>
    </citation>
    <scope>NUCLEOTIDE SEQUENCE</scope>
    <source>
        <tissue evidence="1">Shoot tissue taken approximately 20 cm above the soil surface</tissue>
    </source>
</reference>
<organism evidence="1">
    <name type="scientific">Arundo donax</name>
    <name type="common">Giant reed</name>
    <name type="synonym">Donax arundinaceus</name>
    <dbReference type="NCBI Taxonomy" id="35708"/>
    <lineage>
        <taxon>Eukaryota</taxon>
        <taxon>Viridiplantae</taxon>
        <taxon>Streptophyta</taxon>
        <taxon>Embryophyta</taxon>
        <taxon>Tracheophyta</taxon>
        <taxon>Spermatophyta</taxon>
        <taxon>Magnoliopsida</taxon>
        <taxon>Liliopsida</taxon>
        <taxon>Poales</taxon>
        <taxon>Poaceae</taxon>
        <taxon>PACMAD clade</taxon>
        <taxon>Arundinoideae</taxon>
        <taxon>Arundineae</taxon>
        <taxon>Arundo</taxon>
    </lineage>
</organism>
<evidence type="ECO:0000313" key="1">
    <source>
        <dbReference type="EMBL" id="JAD23144.1"/>
    </source>
</evidence>
<protein>
    <submittedName>
        <fullName evidence="1">Uncharacterized protein</fullName>
    </submittedName>
</protein>
<dbReference type="EMBL" id="GBRH01274751">
    <property type="protein sequence ID" value="JAD23144.1"/>
    <property type="molecule type" value="Transcribed_RNA"/>
</dbReference>
<name>A0A0A8YB15_ARUDO</name>
<proteinExistence type="predicted"/>
<accession>A0A0A8YB15</accession>
<sequence length="35" mass="4205">MRLLQQNLLLSIIATPAQLIARFIYKCFRIYCVKY</sequence>